<reference evidence="3" key="1">
    <citation type="journal article" date="2019" name="Int. J. Syst. Evol. Microbiol.">
        <title>The Global Catalogue of Microorganisms (GCM) 10K type strain sequencing project: providing services to taxonomists for standard genome sequencing and annotation.</title>
        <authorList>
            <consortium name="The Broad Institute Genomics Platform"/>
            <consortium name="The Broad Institute Genome Sequencing Center for Infectious Disease"/>
            <person name="Wu L."/>
            <person name="Ma J."/>
        </authorList>
    </citation>
    <scope>NUCLEOTIDE SEQUENCE [LARGE SCALE GENOMIC DNA]</scope>
    <source>
        <strain evidence="3">JCM 17804</strain>
    </source>
</reference>
<evidence type="ECO:0000313" key="2">
    <source>
        <dbReference type="EMBL" id="GAA4343524.1"/>
    </source>
</evidence>
<comment type="caution">
    <text evidence="2">The sequence shown here is derived from an EMBL/GenBank/DDBJ whole genome shotgun (WGS) entry which is preliminary data.</text>
</comment>
<dbReference type="RefSeq" id="WP_345538341.1">
    <property type="nucleotide sequence ID" value="NZ_BAABGJ010000021.1"/>
</dbReference>
<evidence type="ECO:0000313" key="3">
    <source>
        <dbReference type="Proteomes" id="UP001500975"/>
    </source>
</evidence>
<evidence type="ECO:0000256" key="1">
    <source>
        <dbReference type="SAM" id="SignalP"/>
    </source>
</evidence>
<gene>
    <name evidence="2" type="ORF">GCM10023165_26060</name>
</gene>
<organism evidence="2 3">
    <name type="scientific">Variovorax defluvii</name>
    <dbReference type="NCBI Taxonomy" id="913761"/>
    <lineage>
        <taxon>Bacteria</taxon>
        <taxon>Pseudomonadati</taxon>
        <taxon>Pseudomonadota</taxon>
        <taxon>Betaproteobacteria</taxon>
        <taxon>Burkholderiales</taxon>
        <taxon>Comamonadaceae</taxon>
        <taxon>Variovorax</taxon>
    </lineage>
</organism>
<feature type="chain" id="PRO_5046139552" evidence="1">
    <location>
        <begin position="25"/>
        <end position="185"/>
    </location>
</feature>
<dbReference type="Proteomes" id="UP001500975">
    <property type="component" value="Unassembled WGS sequence"/>
</dbReference>
<keyword evidence="3" id="KW-1185">Reference proteome</keyword>
<dbReference type="EMBL" id="BAABGJ010000021">
    <property type="protein sequence ID" value="GAA4343524.1"/>
    <property type="molecule type" value="Genomic_DNA"/>
</dbReference>
<keyword evidence="1" id="KW-0732">Signal</keyword>
<protein>
    <submittedName>
        <fullName evidence="2">Uncharacterized protein</fullName>
    </submittedName>
</protein>
<name>A0ABP8HS50_9BURK</name>
<feature type="signal peptide" evidence="1">
    <location>
        <begin position="1"/>
        <end position="24"/>
    </location>
</feature>
<sequence>MAFRASLRLVFLLILTLAWRCAAAADVAGYRPFEVKSGNRQYIARVFVADKQGAERAWQWRYRLQVVSARDEAIQWESDYVHDGHPGGDLSDDGRYFANTSAWYHDSGQLVRIYHAQGQHQFTAADLHIDAAGLQGTESHRIWLDDVHFVNGASGADRFVVETLQGTRCIRLRPEMVVEDTCEEE</sequence>
<proteinExistence type="predicted"/>
<accession>A0ABP8HS50</accession>